<dbReference type="Pfam" id="PF06103">
    <property type="entry name" value="DUF948"/>
    <property type="match status" value="1"/>
</dbReference>
<dbReference type="AlphaFoldDB" id="A0A430ALD1"/>
<dbReference type="Proteomes" id="UP000288669">
    <property type="component" value="Unassembled WGS sequence"/>
</dbReference>
<evidence type="ECO:0000256" key="2">
    <source>
        <dbReference type="SAM" id="Phobius"/>
    </source>
</evidence>
<keyword evidence="4" id="KW-1185">Reference proteome</keyword>
<dbReference type="EMBL" id="NGJZ01000001">
    <property type="protein sequence ID" value="RSU08784.1"/>
    <property type="molecule type" value="Genomic_DNA"/>
</dbReference>
<dbReference type="OrthoDB" id="2146420at2"/>
<gene>
    <name evidence="3" type="ORF">CBF30_01630</name>
</gene>
<evidence type="ECO:0000313" key="3">
    <source>
        <dbReference type="EMBL" id="RSU08784.1"/>
    </source>
</evidence>
<reference evidence="3 4" key="1">
    <citation type="submission" date="2017-05" db="EMBL/GenBank/DDBJ databases">
        <title>Vagococcus spp. assemblies.</title>
        <authorList>
            <person name="Gulvik C.A."/>
        </authorList>
    </citation>
    <scope>NUCLEOTIDE SEQUENCE [LARGE SCALE GENOMIC DNA]</scope>
    <source>
        <strain evidence="3 4">DSM 24756</strain>
    </source>
</reference>
<name>A0A430ALD1_9ENTE</name>
<keyword evidence="2" id="KW-0812">Transmembrane</keyword>
<keyword evidence="2" id="KW-1133">Transmembrane helix</keyword>
<keyword evidence="2" id="KW-0472">Membrane</keyword>
<accession>A0A430ALD1</accession>
<protein>
    <submittedName>
        <fullName evidence="3">General stress protein</fullName>
    </submittedName>
</protein>
<dbReference type="RefSeq" id="WP_126823728.1">
    <property type="nucleotide sequence ID" value="NZ_JBHLWU010000001.1"/>
</dbReference>
<evidence type="ECO:0000313" key="4">
    <source>
        <dbReference type="Proteomes" id="UP000288669"/>
    </source>
</evidence>
<comment type="caution">
    <text evidence="3">The sequence shown here is derived from an EMBL/GenBank/DDBJ whole genome shotgun (WGS) entry which is preliminary data.</text>
</comment>
<evidence type="ECO:0000256" key="1">
    <source>
        <dbReference type="SAM" id="Coils"/>
    </source>
</evidence>
<dbReference type="InterPro" id="IPR009293">
    <property type="entry name" value="UPF0478"/>
</dbReference>
<keyword evidence="1" id="KW-0175">Coiled coil</keyword>
<dbReference type="PANTHER" id="PTHR40070">
    <property type="entry name" value="UPF0478 PROTEIN YTXG"/>
    <property type="match status" value="1"/>
</dbReference>
<dbReference type="PANTHER" id="PTHR40070:SF1">
    <property type="entry name" value="UPF0478 PROTEIN YTXG"/>
    <property type="match status" value="1"/>
</dbReference>
<feature type="transmembrane region" description="Helical" evidence="2">
    <location>
        <begin position="6"/>
        <end position="27"/>
    </location>
</feature>
<organism evidence="3 4">
    <name type="scientific">Vagococcus entomophilus</name>
    <dbReference type="NCBI Taxonomy" id="1160095"/>
    <lineage>
        <taxon>Bacteria</taxon>
        <taxon>Bacillati</taxon>
        <taxon>Bacillota</taxon>
        <taxon>Bacilli</taxon>
        <taxon>Lactobacillales</taxon>
        <taxon>Enterococcaceae</taxon>
        <taxon>Vagococcus</taxon>
    </lineage>
</organism>
<feature type="coiled-coil region" evidence="1">
    <location>
        <begin position="26"/>
        <end position="53"/>
    </location>
</feature>
<sequence length="139" mass="14750">MSGGEVAAIIAAIAFVVLVAFCVPILIKASKTMDQLSKTIDETNRTINVVTKDVEVLTDQVEGLLVKSNELLADVTKKVETIDPLFDAVADLSVTVSDLNYSSRNMATKVGGIGRNAAKATVASKLAGSALHFMRNKKK</sequence>
<proteinExistence type="predicted"/>